<keyword evidence="1" id="KW-0472">Membrane</keyword>
<keyword evidence="1" id="KW-1133">Transmembrane helix</keyword>
<evidence type="ECO:0000313" key="2">
    <source>
        <dbReference type="EMBL" id="SEL15432.1"/>
    </source>
</evidence>
<dbReference type="OrthoDB" id="4257390at2"/>
<feature type="transmembrane region" description="Helical" evidence="1">
    <location>
        <begin position="6"/>
        <end position="27"/>
    </location>
</feature>
<name>A0A1H7MVV7_STRJI</name>
<dbReference type="RefSeq" id="WP_042447276.1">
    <property type="nucleotide sequence ID" value="NZ_BBPN01000012.1"/>
</dbReference>
<keyword evidence="1" id="KW-0812">Transmembrane</keyword>
<proteinExistence type="predicted"/>
<sequence>MDGSVAAVIGAAVGAAGGLGGGWLSVFSQSRRQRDQQRVERDRWRDDIRRDAYAAFLTATRELTAAWWKMADQLSDHEDTTTAEWRTAFAETHDAYARFSAASSGVAIAGPGRTAEAAAALHIAMREWAGVGTEWARAAIGDGTTHRSRYLPRFAESSDAKREPLAAFQRAAREALETEQ</sequence>
<dbReference type="EMBL" id="FOAZ01000006">
    <property type="protein sequence ID" value="SEL15432.1"/>
    <property type="molecule type" value="Genomic_DNA"/>
</dbReference>
<dbReference type="AlphaFoldDB" id="A0A1H7MVV7"/>
<dbReference type="eggNOG" id="ENOG5031NI5">
    <property type="taxonomic scope" value="Bacteria"/>
</dbReference>
<gene>
    <name evidence="2" type="ORF">SAMN05414137_10696</name>
</gene>
<dbReference type="Proteomes" id="UP000183015">
    <property type="component" value="Unassembled WGS sequence"/>
</dbReference>
<keyword evidence="3" id="KW-1185">Reference proteome</keyword>
<protein>
    <submittedName>
        <fullName evidence="2">Uncharacterized protein</fullName>
    </submittedName>
</protein>
<reference evidence="3" key="1">
    <citation type="submission" date="2016-10" db="EMBL/GenBank/DDBJ databases">
        <authorList>
            <person name="Varghese N."/>
        </authorList>
    </citation>
    <scope>NUCLEOTIDE SEQUENCE [LARGE SCALE GENOMIC DNA]</scope>
    <source>
        <strain evidence="3">DSM 45096 / BCRC 16803 / CGMCC 4.1857 / CIP 109030 / JCM 12277 / KCTC 19219 / NBRC 100920 / 33214</strain>
    </source>
</reference>
<evidence type="ECO:0000256" key="1">
    <source>
        <dbReference type="SAM" id="Phobius"/>
    </source>
</evidence>
<evidence type="ECO:0000313" key="3">
    <source>
        <dbReference type="Proteomes" id="UP000183015"/>
    </source>
</evidence>
<accession>A0A1H7MVV7</accession>
<organism evidence="2 3">
    <name type="scientific">Streptacidiphilus jiangxiensis</name>
    <dbReference type="NCBI Taxonomy" id="235985"/>
    <lineage>
        <taxon>Bacteria</taxon>
        <taxon>Bacillati</taxon>
        <taxon>Actinomycetota</taxon>
        <taxon>Actinomycetes</taxon>
        <taxon>Kitasatosporales</taxon>
        <taxon>Streptomycetaceae</taxon>
        <taxon>Streptacidiphilus</taxon>
    </lineage>
</organism>